<dbReference type="EMBL" id="JAPQKN010000001">
    <property type="protein sequence ID" value="KAJ5175908.1"/>
    <property type="molecule type" value="Genomic_DNA"/>
</dbReference>
<dbReference type="Proteomes" id="UP001149163">
    <property type="component" value="Unassembled WGS sequence"/>
</dbReference>
<reference evidence="2" key="1">
    <citation type="submission" date="2022-11" db="EMBL/GenBank/DDBJ databases">
        <authorList>
            <person name="Petersen C."/>
        </authorList>
    </citation>
    <scope>NUCLEOTIDE SEQUENCE</scope>
    <source>
        <strain evidence="2">IBT 26290</strain>
    </source>
</reference>
<feature type="compositionally biased region" description="Low complexity" evidence="1">
    <location>
        <begin position="28"/>
        <end position="40"/>
    </location>
</feature>
<evidence type="ECO:0000313" key="3">
    <source>
        <dbReference type="Proteomes" id="UP001149163"/>
    </source>
</evidence>
<evidence type="ECO:0000313" key="2">
    <source>
        <dbReference type="EMBL" id="KAJ5175908.1"/>
    </source>
</evidence>
<comment type="caution">
    <text evidence="2">The sequence shown here is derived from an EMBL/GenBank/DDBJ whole genome shotgun (WGS) entry which is preliminary data.</text>
</comment>
<organism evidence="2 3">
    <name type="scientific">Penicillium canariense</name>
    <dbReference type="NCBI Taxonomy" id="189055"/>
    <lineage>
        <taxon>Eukaryota</taxon>
        <taxon>Fungi</taxon>
        <taxon>Dikarya</taxon>
        <taxon>Ascomycota</taxon>
        <taxon>Pezizomycotina</taxon>
        <taxon>Eurotiomycetes</taxon>
        <taxon>Eurotiomycetidae</taxon>
        <taxon>Eurotiales</taxon>
        <taxon>Aspergillaceae</taxon>
        <taxon>Penicillium</taxon>
    </lineage>
</organism>
<keyword evidence="3" id="KW-1185">Reference proteome</keyword>
<protein>
    <submittedName>
        <fullName evidence="2">Uncharacterized protein</fullName>
    </submittedName>
</protein>
<evidence type="ECO:0000256" key="1">
    <source>
        <dbReference type="SAM" id="MobiDB-lite"/>
    </source>
</evidence>
<reference evidence="2" key="2">
    <citation type="journal article" date="2023" name="IMA Fungus">
        <title>Comparative genomic study of the Penicillium genus elucidates a diverse pangenome and 15 lateral gene transfer events.</title>
        <authorList>
            <person name="Petersen C."/>
            <person name="Sorensen T."/>
            <person name="Nielsen M.R."/>
            <person name="Sondergaard T.E."/>
            <person name="Sorensen J.L."/>
            <person name="Fitzpatrick D.A."/>
            <person name="Frisvad J.C."/>
            <person name="Nielsen K.L."/>
        </authorList>
    </citation>
    <scope>NUCLEOTIDE SEQUENCE</scope>
    <source>
        <strain evidence="2">IBT 26290</strain>
    </source>
</reference>
<sequence length="214" mass="23021">MLALRKTRDGPTIHWALAPAEPGPNPMASQSSQASQARQAVAHSKSAAGLAGDGRSSCTTTSASWQIHTFPASPSTLPFSPLGLHPFPFCSTALLPPPPPTLYPSNPHFLPPPPSSSSTSFLYSCSLPPHLQTGDFRSPSPAGFSTRAQLRPPISWAHPNSTRADRKILTTAGRASRVTLRLTFFETTLDLRFRRQALALRVSALYPPLFLIFG</sequence>
<feature type="compositionally biased region" description="Basic and acidic residues" evidence="1">
    <location>
        <begin position="1"/>
        <end position="11"/>
    </location>
</feature>
<accession>A0A9W9LT97</accession>
<dbReference type="AlphaFoldDB" id="A0A9W9LT97"/>
<proteinExistence type="predicted"/>
<dbReference type="GeneID" id="81423086"/>
<feature type="region of interest" description="Disordered" evidence="1">
    <location>
        <begin position="1"/>
        <end position="55"/>
    </location>
</feature>
<gene>
    <name evidence="2" type="ORF">N7482_001785</name>
</gene>
<dbReference type="RefSeq" id="XP_056547516.1">
    <property type="nucleotide sequence ID" value="XM_056683910.1"/>
</dbReference>
<name>A0A9W9LT97_9EURO</name>